<sequence>MSASKMVRFLLPAKVCGGSTPGHKVSPIGQARRCQFRCPTCEAIFSHYILLCIHTWSHAPEDMCIPSPALKPCSILQSTENFGLQCFLCPLRFGSHAGLRQHLDINHTEADDISRLRFACAFCAMRYASADLLIAHIQQHAIWEDGDFYPIFMGIVGNPKPRTKRSPYANPQKDEGVAFSSLALDSKSESNCGPGPRLPYKLRFNETMPRSFEFDELIRELQKIAGENPTGDTVARKSALSDRCRAKGSHSVLRYLCALCGMKFQHGYQIDEHVRLRHQGFLKLMKARHACVYCGTKFFKLSVLREHLLKHHAVAVTPQKAVMRF</sequence>
<organism evidence="1 2">
    <name type="scientific">Ixodes persulcatus</name>
    <name type="common">Taiga tick</name>
    <dbReference type="NCBI Taxonomy" id="34615"/>
    <lineage>
        <taxon>Eukaryota</taxon>
        <taxon>Metazoa</taxon>
        <taxon>Ecdysozoa</taxon>
        <taxon>Arthropoda</taxon>
        <taxon>Chelicerata</taxon>
        <taxon>Arachnida</taxon>
        <taxon>Acari</taxon>
        <taxon>Parasitiformes</taxon>
        <taxon>Ixodida</taxon>
        <taxon>Ixodoidea</taxon>
        <taxon>Ixodidae</taxon>
        <taxon>Ixodinae</taxon>
        <taxon>Ixodes</taxon>
    </lineage>
</organism>
<dbReference type="Proteomes" id="UP000805193">
    <property type="component" value="Unassembled WGS sequence"/>
</dbReference>
<dbReference type="EMBL" id="JABSTQ010010161">
    <property type="protein sequence ID" value="KAG0422939.1"/>
    <property type="molecule type" value="Genomic_DNA"/>
</dbReference>
<proteinExistence type="predicted"/>
<name>A0AC60PPK8_IXOPE</name>
<comment type="caution">
    <text evidence="1">The sequence shown here is derived from an EMBL/GenBank/DDBJ whole genome shotgun (WGS) entry which is preliminary data.</text>
</comment>
<evidence type="ECO:0000313" key="1">
    <source>
        <dbReference type="EMBL" id="KAG0422939.1"/>
    </source>
</evidence>
<protein>
    <submittedName>
        <fullName evidence="1">Uncharacterized protein</fullName>
    </submittedName>
</protein>
<gene>
    <name evidence="1" type="ORF">HPB47_001225</name>
</gene>
<reference evidence="1 2" key="1">
    <citation type="journal article" date="2020" name="Cell">
        <title>Large-Scale Comparative Analyses of Tick Genomes Elucidate Their Genetic Diversity and Vector Capacities.</title>
        <authorList>
            <consortium name="Tick Genome and Microbiome Consortium (TIGMIC)"/>
            <person name="Jia N."/>
            <person name="Wang J."/>
            <person name="Shi W."/>
            <person name="Du L."/>
            <person name="Sun Y."/>
            <person name="Zhan W."/>
            <person name="Jiang J.F."/>
            <person name="Wang Q."/>
            <person name="Zhang B."/>
            <person name="Ji P."/>
            <person name="Bell-Sakyi L."/>
            <person name="Cui X.M."/>
            <person name="Yuan T.T."/>
            <person name="Jiang B.G."/>
            <person name="Yang W.F."/>
            <person name="Lam T.T."/>
            <person name="Chang Q.C."/>
            <person name="Ding S.J."/>
            <person name="Wang X.J."/>
            <person name="Zhu J.G."/>
            <person name="Ruan X.D."/>
            <person name="Zhao L."/>
            <person name="Wei J.T."/>
            <person name="Ye R.Z."/>
            <person name="Que T.C."/>
            <person name="Du C.H."/>
            <person name="Zhou Y.H."/>
            <person name="Cheng J.X."/>
            <person name="Dai P.F."/>
            <person name="Guo W.B."/>
            <person name="Han X.H."/>
            <person name="Huang E.J."/>
            <person name="Li L.F."/>
            <person name="Wei W."/>
            <person name="Gao Y.C."/>
            <person name="Liu J.Z."/>
            <person name="Shao H.Z."/>
            <person name="Wang X."/>
            <person name="Wang C.C."/>
            <person name="Yang T.C."/>
            <person name="Huo Q.B."/>
            <person name="Li W."/>
            <person name="Chen H.Y."/>
            <person name="Chen S.E."/>
            <person name="Zhou L.G."/>
            <person name="Ni X.B."/>
            <person name="Tian J.H."/>
            <person name="Sheng Y."/>
            <person name="Liu T."/>
            <person name="Pan Y.S."/>
            <person name="Xia L.Y."/>
            <person name="Li J."/>
            <person name="Zhao F."/>
            <person name="Cao W.C."/>
        </authorList>
    </citation>
    <scope>NUCLEOTIDE SEQUENCE [LARGE SCALE GENOMIC DNA]</scope>
    <source>
        <strain evidence="1">Iper-2018</strain>
    </source>
</reference>
<evidence type="ECO:0000313" key="2">
    <source>
        <dbReference type="Proteomes" id="UP000805193"/>
    </source>
</evidence>
<accession>A0AC60PPK8</accession>
<keyword evidence="2" id="KW-1185">Reference proteome</keyword>